<keyword evidence="2" id="KW-0479">Metal-binding</keyword>
<accession>A0A0F9UEU0</accession>
<dbReference type="EMBL" id="LAZR01000154">
    <property type="protein sequence ID" value="KKN85857.1"/>
    <property type="molecule type" value="Genomic_DNA"/>
</dbReference>
<dbReference type="PROSITE" id="PS51918">
    <property type="entry name" value="RADICAL_SAM"/>
    <property type="match status" value="1"/>
</dbReference>
<dbReference type="SUPFAM" id="SSF102114">
    <property type="entry name" value="Radical SAM enzymes"/>
    <property type="match status" value="1"/>
</dbReference>
<organism evidence="6">
    <name type="scientific">marine sediment metagenome</name>
    <dbReference type="NCBI Taxonomy" id="412755"/>
    <lineage>
        <taxon>unclassified sequences</taxon>
        <taxon>metagenomes</taxon>
        <taxon>ecological metagenomes</taxon>
    </lineage>
</organism>
<dbReference type="PANTHER" id="PTHR11228">
    <property type="entry name" value="RADICAL SAM DOMAIN PROTEIN"/>
    <property type="match status" value="1"/>
</dbReference>
<keyword evidence="4" id="KW-0411">Iron-sulfur</keyword>
<dbReference type="InterPro" id="IPR013785">
    <property type="entry name" value="Aldolase_TIM"/>
</dbReference>
<dbReference type="InterPro" id="IPR058240">
    <property type="entry name" value="rSAM_sf"/>
</dbReference>
<keyword evidence="1" id="KW-0949">S-adenosyl-L-methionine</keyword>
<evidence type="ECO:0000259" key="5">
    <source>
        <dbReference type="PROSITE" id="PS51918"/>
    </source>
</evidence>
<evidence type="ECO:0000256" key="3">
    <source>
        <dbReference type="ARBA" id="ARBA00023004"/>
    </source>
</evidence>
<protein>
    <recommendedName>
        <fullName evidence="5">Radical SAM core domain-containing protein</fullName>
    </recommendedName>
</protein>
<dbReference type="AlphaFoldDB" id="A0A0F9UEU0"/>
<evidence type="ECO:0000313" key="6">
    <source>
        <dbReference type="EMBL" id="KKN85857.1"/>
    </source>
</evidence>
<sequence length="368" mass="40862">MNVLEGVIEIVRVNARRMCGRPRAVPKRLVLQVTNLCNSRCTTCHIWKLYRHDPAGLQKELSADEWIQVASHAIRSGVRQIEVTGGEPFLKEGATELLKVLVSRLDSVSIVTNALRPEAVARDVETILRFARPGGQFTVSVSLDGLGASHDKIRGVIGSFDKAVDLLKRLNALSVQIPQLRHQISFTLSSANASQLSETVDYVMNEGLIPSIDKFCFRCAQSSARYHCTNALGEKSEILDALQAMRRRYKLALSRLYISGIMAHLAAPQRLPVPCYGLFASCWVGPYGNVTPCLSMTDSVIGNVRSSDYDILPAWRSPRAAELRKTIARGKCPVCWTDCQAYESLYYSCLRRPLWSARVVAQKLLGRS</sequence>
<dbReference type="PANTHER" id="PTHR11228:SF7">
    <property type="entry name" value="PQQA PEPTIDE CYCLASE"/>
    <property type="match status" value="1"/>
</dbReference>
<dbReference type="GO" id="GO:0003824">
    <property type="term" value="F:catalytic activity"/>
    <property type="evidence" value="ECO:0007669"/>
    <property type="project" value="InterPro"/>
</dbReference>
<feature type="domain" description="Radical SAM core" evidence="5">
    <location>
        <begin position="23"/>
        <end position="252"/>
    </location>
</feature>
<name>A0A0F9UEU0_9ZZZZ</name>
<keyword evidence="3" id="KW-0408">Iron</keyword>
<dbReference type="InterPro" id="IPR007197">
    <property type="entry name" value="rSAM"/>
</dbReference>
<dbReference type="GO" id="GO:0046872">
    <property type="term" value="F:metal ion binding"/>
    <property type="evidence" value="ECO:0007669"/>
    <property type="project" value="UniProtKB-KW"/>
</dbReference>
<dbReference type="InterPro" id="IPR023885">
    <property type="entry name" value="4Fe4S-binding_SPASM_dom"/>
</dbReference>
<comment type="caution">
    <text evidence="6">The sequence shown here is derived from an EMBL/GenBank/DDBJ whole genome shotgun (WGS) entry which is preliminary data.</text>
</comment>
<dbReference type="SFLD" id="SFLDS00029">
    <property type="entry name" value="Radical_SAM"/>
    <property type="match status" value="1"/>
</dbReference>
<proteinExistence type="predicted"/>
<dbReference type="SFLD" id="SFLDG01067">
    <property type="entry name" value="SPASM/twitch_domain_containing"/>
    <property type="match status" value="1"/>
</dbReference>
<dbReference type="Pfam" id="PF04055">
    <property type="entry name" value="Radical_SAM"/>
    <property type="match status" value="1"/>
</dbReference>
<dbReference type="CDD" id="cd01335">
    <property type="entry name" value="Radical_SAM"/>
    <property type="match status" value="1"/>
</dbReference>
<dbReference type="Gene3D" id="3.20.20.70">
    <property type="entry name" value="Aldolase class I"/>
    <property type="match status" value="1"/>
</dbReference>
<dbReference type="CDD" id="cd21109">
    <property type="entry name" value="SPASM"/>
    <property type="match status" value="1"/>
</dbReference>
<evidence type="ECO:0000256" key="4">
    <source>
        <dbReference type="ARBA" id="ARBA00023014"/>
    </source>
</evidence>
<reference evidence="6" key="1">
    <citation type="journal article" date="2015" name="Nature">
        <title>Complex archaea that bridge the gap between prokaryotes and eukaryotes.</title>
        <authorList>
            <person name="Spang A."/>
            <person name="Saw J.H."/>
            <person name="Jorgensen S.L."/>
            <person name="Zaremba-Niedzwiedzka K."/>
            <person name="Martijn J."/>
            <person name="Lind A.E."/>
            <person name="van Eijk R."/>
            <person name="Schleper C."/>
            <person name="Guy L."/>
            <person name="Ettema T.J."/>
        </authorList>
    </citation>
    <scope>NUCLEOTIDE SEQUENCE</scope>
</reference>
<dbReference type="InterPro" id="IPR050377">
    <property type="entry name" value="Radical_SAM_PqqE_MftC-like"/>
</dbReference>
<gene>
    <name evidence="6" type="ORF">LCGC14_0274750</name>
</gene>
<dbReference type="Pfam" id="PF13186">
    <property type="entry name" value="SPASM"/>
    <property type="match status" value="1"/>
</dbReference>
<dbReference type="GO" id="GO:0051536">
    <property type="term" value="F:iron-sulfur cluster binding"/>
    <property type="evidence" value="ECO:0007669"/>
    <property type="project" value="UniProtKB-KW"/>
</dbReference>
<evidence type="ECO:0000256" key="2">
    <source>
        <dbReference type="ARBA" id="ARBA00022723"/>
    </source>
</evidence>
<evidence type="ECO:0000256" key="1">
    <source>
        <dbReference type="ARBA" id="ARBA00022691"/>
    </source>
</evidence>